<dbReference type="InterPro" id="IPR025212">
    <property type="entry name" value="CAD_CENP-Q"/>
</dbReference>
<keyword evidence="2" id="KW-0732">Signal</keyword>
<dbReference type="Gene3D" id="2.120.10.10">
    <property type="match status" value="1"/>
</dbReference>
<dbReference type="CDD" id="cd15482">
    <property type="entry name" value="Sialidase_non-viral"/>
    <property type="match status" value="1"/>
</dbReference>
<evidence type="ECO:0000313" key="4">
    <source>
        <dbReference type="Proteomes" id="UP000265663"/>
    </source>
</evidence>
<dbReference type="Pfam" id="PF13094">
    <property type="entry name" value="CENP-Q"/>
    <property type="match status" value="1"/>
</dbReference>
<dbReference type="Proteomes" id="UP000265663">
    <property type="component" value="Unassembled WGS sequence"/>
</dbReference>
<feature type="chain" id="PRO_5018325102" evidence="2">
    <location>
        <begin position="18"/>
        <end position="715"/>
    </location>
</feature>
<evidence type="ECO:0000313" key="3">
    <source>
        <dbReference type="EMBL" id="RMZ74396.1"/>
    </source>
</evidence>
<evidence type="ECO:0000256" key="1">
    <source>
        <dbReference type="SAM" id="MobiDB-lite"/>
    </source>
</evidence>
<name>A0A3M7MIN4_9PLEO</name>
<dbReference type="PANTHER" id="PTHR38792">
    <property type="entry name" value="BNR/ASP-BOX REPEAT DOMAIN PROTEIN (AFU_ORTHOLOGUE AFUA_7G06430)-RELATED"/>
    <property type="match status" value="1"/>
</dbReference>
<dbReference type="PANTHER" id="PTHR38792:SF1">
    <property type="entry name" value="BNR_ASP-BOX REPEAT PROTEIN"/>
    <property type="match status" value="1"/>
</dbReference>
<dbReference type="AlphaFoldDB" id="A0A3M7MIN4"/>
<dbReference type="OrthoDB" id="2130735at2759"/>
<evidence type="ECO:0000256" key="2">
    <source>
        <dbReference type="SAM" id="SignalP"/>
    </source>
</evidence>
<organism evidence="3 4">
    <name type="scientific">Pyrenophora seminiperda CCB06</name>
    <dbReference type="NCBI Taxonomy" id="1302712"/>
    <lineage>
        <taxon>Eukaryota</taxon>
        <taxon>Fungi</taxon>
        <taxon>Dikarya</taxon>
        <taxon>Ascomycota</taxon>
        <taxon>Pezizomycotina</taxon>
        <taxon>Dothideomycetes</taxon>
        <taxon>Pleosporomycetidae</taxon>
        <taxon>Pleosporales</taxon>
        <taxon>Pleosporineae</taxon>
        <taxon>Pleosporaceae</taxon>
        <taxon>Pyrenophora</taxon>
    </lineage>
</organism>
<gene>
    <name evidence="3" type="ORF">GMOD_00003428</name>
</gene>
<keyword evidence="4" id="KW-1185">Reference proteome</keyword>
<protein>
    <submittedName>
        <fullName evidence="3">BNR Asp-box repeat domain</fullName>
    </submittedName>
</protein>
<sequence length="715" mass="79483">MLRIAILAATAAVGVIGSPLSYSAKPKPWGFFTNNTIYQTTGSESITYPRYTELQDGTILATASLSGHSPGYLPIFESKDGGATWKHVSDLHDTVNGWGLSIQPALTELTEPMAGYAAGTIMGTGNSWGPNATRIDLYASRDRARSWEFVSHIAMGGKANTTNGATPIWEPYLLQYKGQLVAYYSDQRDPLHGQKLAHQTSKDLKHWGPVVNDVAYDEYLARPGMTVVAYIPPMKKWILVHEFPVGNSSSYGSNYPVYYVMADSPLEFGKNKGRPIVINNSSVPNASPYVVWSPIGGPNGTIVVSDADRRQVYTNSHGGALDKWEEHITPAGAVYSRAIQIFRNRPDHLMIYGGETYDDRGKMLHVPFSATVVRLQDVLKAPAEYLDHNNVMAPKRLSDEKAKKRRGRPPGSRNSKGVSKPAAKKAKLRRKEIQEEAEDELSLAEAAPLQSSRPRKPKVSAMAEPEDKARSRKQYVQLEVRTKRIPQEQIYAWPQASAQVLEQMTAVIRNAKKDIAETQRDERRVMAAHDALNPLVRRLTRQLAVSRIPPQAKDIHFNIDKLTERNAQVSRQVTTARHAKQLLGEQVNVAQHLLKKDEENLEELKRNAKKWRSEWKHQKKHGRLHPLLDDDDEGTLDGNGPDDISLKPSEPVDASRLGVPDAHVAPVLEQLRRSLSNMQGNHAQVERLDVAMGDARAALDDVLFQHASAAQYAGF</sequence>
<feature type="region of interest" description="Disordered" evidence="1">
    <location>
        <begin position="612"/>
        <end position="657"/>
    </location>
</feature>
<proteinExistence type="predicted"/>
<feature type="region of interest" description="Disordered" evidence="1">
    <location>
        <begin position="390"/>
        <end position="472"/>
    </location>
</feature>
<feature type="signal peptide" evidence="2">
    <location>
        <begin position="1"/>
        <end position="17"/>
    </location>
</feature>
<dbReference type="SUPFAM" id="SSF50939">
    <property type="entry name" value="Sialidases"/>
    <property type="match status" value="1"/>
</dbReference>
<reference evidence="3 4" key="1">
    <citation type="journal article" date="2014" name="PLoS ONE">
        <title>De novo Genome Assembly of the Fungal Plant Pathogen Pyrenophora semeniperda.</title>
        <authorList>
            <person name="Soliai M.M."/>
            <person name="Meyer S.E."/>
            <person name="Udall J.A."/>
            <person name="Elzinga D.E."/>
            <person name="Hermansen R.A."/>
            <person name="Bodily P.M."/>
            <person name="Hart A.A."/>
            <person name="Coleman C.E."/>
        </authorList>
    </citation>
    <scope>NUCLEOTIDE SEQUENCE [LARGE SCALE GENOMIC DNA]</scope>
    <source>
        <strain evidence="3 4">CCB06</strain>
        <tissue evidence="3">Mycelium</tissue>
    </source>
</reference>
<dbReference type="EMBL" id="KE747844">
    <property type="protein sequence ID" value="RMZ74396.1"/>
    <property type="molecule type" value="Genomic_DNA"/>
</dbReference>
<dbReference type="InterPro" id="IPR036278">
    <property type="entry name" value="Sialidase_sf"/>
</dbReference>
<accession>A0A3M7MIN4</accession>